<sequence length="76" mass="9064">MDIFAFIEKLQKKPEPTRRKILLIAVISTMIIIISVWLTAARLDFQNKEIKNTVEPFDFIKEDIRDFYGIFKNFIK</sequence>
<feature type="transmembrane region" description="Helical" evidence="1">
    <location>
        <begin position="21"/>
        <end position="40"/>
    </location>
</feature>
<dbReference type="AlphaFoldDB" id="A0A2M8EQZ7"/>
<evidence type="ECO:0000256" key="1">
    <source>
        <dbReference type="SAM" id="Phobius"/>
    </source>
</evidence>
<proteinExistence type="predicted"/>
<dbReference type="Proteomes" id="UP000230228">
    <property type="component" value="Unassembled WGS sequence"/>
</dbReference>
<evidence type="ECO:0000313" key="2">
    <source>
        <dbReference type="EMBL" id="PJC25155.1"/>
    </source>
</evidence>
<evidence type="ECO:0000313" key="3">
    <source>
        <dbReference type="Proteomes" id="UP000230228"/>
    </source>
</evidence>
<comment type="caution">
    <text evidence="2">The sequence shown here is derived from an EMBL/GenBank/DDBJ whole genome shotgun (WGS) entry which is preliminary data.</text>
</comment>
<keyword evidence="1" id="KW-0472">Membrane</keyword>
<keyword evidence="1" id="KW-0812">Transmembrane</keyword>
<keyword evidence="1" id="KW-1133">Transmembrane helix</keyword>
<organism evidence="2 3">
    <name type="scientific">Candidatus Tagabacteria bacterium CG_4_9_14_0_2_um_filter_41_11</name>
    <dbReference type="NCBI Taxonomy" id="1975019"/>
    <lineage>
        <taxon>Bacteria</taxon>
        <taxon>Candidatus Tagaibacteriota</taxon>
    </lineage>
</organism>
<gene>
    <name evidence="2" type="ORF">CO056_01715</name>
</gene>
<protein>
    <submittedName>
        <fullName evidence="2">Uncharacterized protein</fullName>
    </submittedName>
</protein>
<dbReference type="EMBL" id="PFSH01000025">
    <property type="protein sequence ID" value="PJC25155.1"/>
    <property type="molecule type" value="Genomic_DNA"/>
</dbReference>
<accession>A0A2M8EQZ7</accession>
<name>A0A2M8EQZ7_9BACT</name>
<reference evidence="3" key="1">
    <citation type="submission" date="2017-09" db="EMBL/GenBank/DDBJ databases">
        <title>Depth-based differentiation of microbial function through sediment-hosted aquifers and enrichment of novel symbionts in the deep terrestrial subsurface.</title>
        <authorList>
            <person name="Probst A.J."/>
            <person name="Ladd B."/>
            <person name="Jarett J.K."/>
            <person name="Geller-Mcgrath D.E."/>
            <person name="Sieber C.M.K."/>
            <person name="Emerson J.B."/>
            <person name="Anantharaman K."/>
            <person name="Thomas B.C."/>
            <person name="Malmstrom R."/>
            <person name="Stieglmeier M."/>
            <person name="Klingl A."/>
            <person name="Woyke T."/>
            <person name="Ryan C.M."/>
            <person name="Banfield J.F."/>
        </authorList>
    </citation>
    <scope>NUCLEOTIDE SEQUENCE [LARGE SCALE GENOMIC DNA]</scope>
</reference>